<dbReference type="InterPro" id="IPR007197">
    <property type="entry name" value="rSAM"/>
</dbReference>
<dbReference type="AlphaFoldDB" id="A0A5C6FUV6"/>
<comment type="caution">
    <text evidence="4">The sequence shown here is derived from an EMBL/GenBank/DDBJ whole genome shotgun (WGS) entry which is preliminary data.</text>
</comment>
<accession>A0A5C6FUV6</accession>
<dbReference type="InterPro" id="IPR004559">
    <property type="entry name" value="HemW-like"/>
</dbReference>
<keyword evidence="2" id="KW-0963">Cytoplasm</keyword>
<dbReference type="OrthoDB" id="9808022at2"/>
<keyword evidence="4" id="KW-0560">Oxidoreductase</keyword>
<dbReference type="SMART" id="SM00729">
    <property type="entry name" value="Elp3"/>
    <property type="match status" value="1"/>
</dbReference>
<dbReference type="RefSeq" id="WP_146414347.1">
    <property type="nucleotide sequence ID" value="NZ_SJPZ01000001.1"/>
</dbReference>
<keyword evidence="2" id="KW-0143">Chaperone</keyword>
<dbReference type="Gene3D" id="1.10.10.920">
    <property type="match status" value="1"/>
</dbReference>
<dbReference type="SUPFAM" id="SSF102114">
    <property type="entry name" value="Radical SAM enzymes"/>
    <property type="match status" value="1"/>
</dbReference>
<dbReference type="GO" id="GO:0006779">
    <property type="term" value="P:porphyrin-containing compound biosynthetic process"/>
    <property type="evidence" value="ECO:0007669"/>
    <property type="project" value="InterPro"/>
</dbReference>
<dbReference type="InterPro" id="IPR006638">
    <property type="entry name" value="Elp3/MiaA/NifB-like_rSAM"/>
</dbReference>
<dbReference type="Proteomes" id="UP000316476">
    <property type="component" value="Unassembled WGS sequence"/>
</dbReference>
<evidence type="ECO:0000259" key="3">
    <source>
        <dbReference type="PROSITE" id="PS51918"/>
    </source>
</evidence>
<dbReference type="InterPro" id="IPR034505">
    <property type="entry name" value="Coproporphyrinogen-III_oxidase"/>
</dbReference>
<dbReference type="CDD" id="cd01335">
    <property type="entry name" value="Radical_SAM"/>
    <property type="match status" value="1"/>
</dbReference>
<evidence type="ECO:0000256" key="2">
    <source>
        <dbReference type="RuleBase" id="RU364116"/>
    </source>
</evidence>
<keyword evidence="2" id="KW-0949">S-adenosyl-L-methionine</keyword>
<dbReference type="SFLD" id="SFLDG01065">
    <property type="entry name" value="anaerobic_coproporphyrinogen-I"/>
    <property type="match status" value="1"/>
</dbReference>
<keyword evidence="2" id="KW-0408">Iron</keyword>
<dbReference type="PANTHER" id="PTHR13932">
    <property type="entry name" value="COPROPORPHYRINIGEN III OXIDASE"/>
    <property type="match status" value="1"/>
</dbReference>
<keyword evidence="2" id="KW-0479">Metal-binding</keyword>
<dbReference type="GO" id="GO:0051539">
    <property type="term" value="F:4 iron, 4 sulfur cluster binding"/>
    <property type="evidence" value="ECO:0007669"/>
    <property type="project" value="UniProtKB-UniRule"/>
</dbReference>
<dbReference type="InterPro" id="IPR023404">
    <property type="entry name" value="rSAM_horseshoe"/>
</dbReference>
<organism evidence="4 5">
    <name type="scientific">Crateriforma conspicua</name>
    <dbReference type="NCBI Taxonomy" id="2527996"/>
    <lineage>
        <taxon>Bacteria</taxon>
        <taxon>Pseudomonadati</taxon>
        <taxon>Planctomycetota</taxon>
        <taxon>Planctomycetia</taxon>
        <taxon>Planctomycetales</taxon>
        <taxon>Planctomycetaceae</taxon>
        <taxon>Crateriforma</taxon>
    </lineage>
</organism>
<proteinExistence type="inferred from homology"/>
<evidence type="ECO:0000313" key="4">
    <source>
        <dbReference type="EMBL" id="TWU66767.1"/>
    </source>
</evidence>
<dbReference type="PROSITE" id="PS51918">
    <property type="entry name" value="RADICAL_SAM"/>
    <property type="match status" value="1"/>
</dbReference>
<comment type="function">
    <text evidence="2">Probably acts as a heme chaperone, transferring heme to an unknown acceptor. Binds one molecule of heme per monomer, possibly covalently. Binds 1 [4Fe-4S] cluster. The cluster is coordinated with 3 cysteines and an exchangeable S-adenosyl-L-methionine.</text>
</comment>
<comment type="similarity">
    <text evidence="1">Belongs to the anaerobic coproporphyrinogen-III oxidase family. HemW subfamily.</text>
</comment>
<dbReference type="NCBIfam" id="TIGR00539">
    <property type="entry name" value="hemN_rel"/>
    <property type="match status" value="1"/>
</dbReference>
<name>A0A5C6FUV6_9PLAN</name>
<keyword evidence="2" id="KW-0004">4Fe-4S</keyword>
<dbReference type="InterPro" id="IPR010723">
    <property type="entry name" value="HemN_C"/>
</dbReference>
<keyword evidence="2" id="KW-0411">Iron-sulfur</keyword>
<keyword evidence="2" id="KW-0349">Heme</keyword>
<dbReference type="GO" id="GO:0005737">
    <property type="term" value="C:cytoplasm"/>
    <property type="evidence" value="ECO:0007669"/>
    <property type="project" value="UniProtKB-SubCell"/>
</dbReference>
<dbReference type="Pfam" id="PF04055">
    <property type="entry name" value="Radical_SAM"/>
    <property type="match status" value="1"/>
</dbReference>
<dbReference type="PANTHER" id="PTHR13932:SF5">
    <property type="entry name" value="RADICAL S-ADENOSYL METHIONINE DOMAIN-CONTAINING PROTEIN 1, MITOCHONDRIAL"/>
    <property type="match status" value="1"/>
</dbReference>
<dbReference type="Gene3D" id="3.80.30.20">
    <property type="entry name" value="tm_1862 like domain"/>
    <property type="match status" value="1"/>
</dbReference>
<dbReference type="InterPro" id="IPR058240">
    <property type="entry name" value="rSAM_sf"/>
</dbReference>
<sequence length="381" mass="42378">MSVDWPDRTAPPRAAYIHVPFCRHRCGYCNFSVVAGRDDLIDRFLTAIDREMQTWDQPTLNTLFVGGGTPTHLNASQLDWFCHSIRRHVRFADDAEISFEANPEDIDATKARQLSDHGVNRISLGVQSFDADKIRHLERGHTAAEAIAAIETAAAVIGNVSIDLIFAAPDESVAIWQRDLDQALKLPIRHLSAYALTIEKGTPFFARHRKGELRPAGEDDEWQMYQDLRDATAAAGMPQYEVSNFAPPANRCRHNIAYWQGQAWLAAGPGAAAFLNGRRTVNHRSTTTYLKRIESGHSPIAESEPLDADQYARELMAFGVRMIDGVDLASVGRRSGLDLDEKFGATLRRLNDDGLIRRNGDRVQLTPRGLLFADTVASAFL</sequence>
<evidence type="ECO:0000313" key="5">
    <source>
        <dbReference type="Proteomes" id="UP000316476"/>
    </source>
</evidence>
<dbReference type="GO" id="GO:0004109">
    <property type="term" value="F:coproporphyrinogen oxidase activity"/>
    <property type="evidence" value="ECO:0007669"/>
    <property type="project" value="InterPro"/>
</dbReference>
<comment type="subcellular location">
    <subcellularLocation>
        <location evidence="2">Cytoplasm</location>
    </subcellularLocation>
</comment>
<gene>
    <name evidence="4" type="ORF">V7x_23380</name>
</gene>
<feature type="domain" description="Radical SAM core" evidence="3">
    <location>
        <begin position="7"/>
        <end position="235"/>
    </location>
</feature>
<dbReference type="SFLD" id="SFLDS00029">
    <property type="entry name" value="Radical_SAM"/>
    <property type="match status" value="1"/>
</dbReference>
<dbReference type="SFLD" id="SFLDF00562">
    <property type="entry name" value="HemN-like__clustered_with_heat"/>
    <property type="match status" value="1"/>
</dbReference>
<dbReference type="GO" id="GO:0046872">
    <property type="term" value="F:metal ion binding"/>
    <property type="evidence" value="ECO:0007669"/>
    <property type="project" value="UniProtKB-UniRule"/>
</dbReference>
<dbReference type="SFLD" id="SFLDF00288">
    <property type="entry name" value="HemN-like__clustered_with_nucl"/>
    <property type="match status" value="1"/>
</dbReference>
<protein>
    <recommendedName>
        <fullName evidence="2">Heme chaperone HemW</fullName>
    </recommendedName>
</protein>
<dbReference type="Pfam" id="PF06969">
    <property type="entry name" value="HemN_C"/>
    <property type="match status" value="1"/>
</dbReference>
<dbReference type="SFLD" id="SFLDG01082">
    <property type="entry name" value="B12-binding_domain_containing"/>
    <property type="match status" value="1"/>
</dbReference>
<reference evidence="4 5" key="1">
    <citation type="submission" date="2019-02" db="EMBL/GenBank/DDBJ databases">
        <title>Deep-cultivation of Planctomycetes and their phenomic and genomic characterization uncovers novel biology.</title>
        <authorList>
            <person name="Wiegand S."/>
            <person name="Jogler M."/>
            <person name="Boedeker C."/>
            <person name="Pinto D."/>
            <person name="Vollmers J."/>
            <person name="Rivas-Marin E."/>
            <person name="Kohn T."/>
            <person name="Peeters S.H."/>
            <person name="Heuer A."/>
            <person name="Rast P."/>
            <person name="Oberbeckmann S."/>
            <person name="Bunk B."/>
            <person name="Jeske O."/>
            <person name="Meyerdierks A."/>
            <person name="Storesund J.E."/>
            <person name="Kallscheuer N."/>
            <person name="Luecker S."/>
            <person name="Lage O.M."/>
            <person name="Pohl T."/>
            <person name="Merkel B.J."/>
            <person name="Hornburger P."/>
            <person name="Mueller R.-W."/>
            <person name="Bruemmer F."/>
            <person name="Labrenz M."/>
            <person name="Spormann A.M."/>
            <person name="Op Den Camp H."/>
            <person name="Overmann J."/>
            <person name="Amann R."/>
            <person name="Jetten M.S.M."/>
            <person name="Mascher T."/>
            <person name="Medema M.H."/>
            <person name="Devos D.P."/>
            <person name="Kaster A.-K."/>
            <person name="Ovreas L."/>
            <person name="Rohde M."/>
            <person name="Galperin M.Y."/>
            <person name="Jogler C."/>
        </authorList>
    </citation>
    <scope>NUCLEOTIDE SEQUENCE [LARGE SCALE GENOMIC DNA]</scope>
    <source>
        <strain evidence="4 5">V7</strain>
    </source>
</reference>
<evidence type="ECO:0000256" key="1">
    <source>
        <dbReference type="ARBA" id="ARBA00006100"/>
    </source>
</evidence>
<dbReference type="EMBL" id="SJPZ01000001">
    <property type="protein sequence ID" value="TWU66767.1"/>
    <property type="molecule type" value="Genomic_DNA"/>
</dbReference>